<keyword evidence="4 7" id="KW-0812">Transmembrane</keyword>
<organism evidence="8 9">
    <name type="scientific">Oceanobacter antarcticus</name>
    <dbReference type="NCBI Taxonomy" id="3133425"/>
    <lineage>
        <taxon>Bacteria</taxon>
        <taxon>Pseudomonadati</taxon>
        <taxon>Pseudomonadota</taxon>
        <taxon>Gammaproteobacteria</taxon>
        <taxon>Oceanospirillales</taxon>
        <taxon>Oceanospirillaceae</taxon>
        <taxon>Oceanobacter</taxon>
    </lineage>
</organism>
<feature type="transmembrane region" description="Helical" evidence="7">
    <location>
        <begin position="160"/>
        <end position="184"/>
    </location>
</feature>
<dbReference type="InterPro" id="IPR005744">
    <property type="entry name" value="Hy-lIII"/>
</dbReference>
<dbReference type="EMBL" id="JBBKTX010000017">
    <property type="protein sequence ID" value="MFK4753569.1"/>
    <property type="molecule type" value="Genomic_DNA"/>
</dbReference>
<evidence type="ECO:0000256" key="5">
    <source>
        <dbReference type="ARBA" id="ARBA00022989"/>
    </source>
</evidence>
<feature type="transmembrane region" description="Helical" evidence="7">
    <location>
        <begin position="196"/>
        <end position="217"/>
    </location>
</feature>
<dbReference type="NCBIfam" id="TIGR01065">
    <property type="entry name" value="hlyIII"/>
    <property type="match status" value="1"/>
</dbReference>
<gene>
    <name evidence="8" type="ORF">WG929_14225</name>
</gene>
<evidence type="ECO:0000256" key="2">
    <source>
        <dbReference type="ARBA" id="ARBA00008488"/>
    </source>
</evidence>
<evidence type="ECO:0000313" key="8">
    <source>
        <dbReference type="EMBL" id="MFK4753569.1"/>
    </source>
</evidence>
<evidence type="ECO:0000256" key="7">
    <source>
        <dbReference type="SAM" id="Phobius"/>
    </source>
</evidence>
<dbReference type="PANTHER" id="PTHR20855:SF3">
    <property type="entry name" value="LD03007P"/>
    <property type="match status" value="1"/>
</dbReference>
<dbReference type="Proteomes" id="UP001620597">
    <property type="component" value="Unassembled WGS sequence"/>
</dbReference>
<evidence type="ECO:0000313" key="9">
    <source>
        <dbReference type="Proteomes" id="UP001620597"/>
    </source>
</evidence>
<comment type="similarity">
    <text evidence="2">Belongs to the UPF0073 (Hly-III) family.</text>
</comment>
<feature type="transmembrane region" description="Helical" evidence="7">
    <location>
        <begin position="12"/>
        <end position="35"/>
    </location>
</feature>
<accession>A0ABW8NKR8</accession>
<evidence type="ECO:0000256" key="1">
    <source>
        <dbReference type="ARBA" id="ARBA00004651"/>
    </source>
</evidence>
<dbReference type="PANTHER" id="PTHR20855">
    <property type="entry name" value="ADIPOR/PROGESTIN RECEPTOR-RELATED"/>
    <property type="match status" value="1"/>
</dbReference>
<keyword evidence="6 7" id="KW-0472">Membrane</keyword>
<protein>
    <submittedName>
        <fullName evidence="8">Hemolysin III family protein</fullName>
    </submittedName>
</protein>
<feature type="transmembrane region" description="Helical" evidence="7">
    <location>
        <begin position="107"/>
        <end position="127"/>
    </location>
</feature>
<dbReference type="Pfam" id="PF03006">
    <property type="entry name" value="HlyIII"/>
    <property type="match status" value="1"/>
</dbReference>
<proteinExistence type="inferred from homology"/>
<evidence type="ECO:0000256" key="6">
    <source>
        <dbReference type="ARBA" id="ARBA00023136"/>
    </source>
</evidence>
<feature type="transmembrane region" description="Helical" evidence="7">
    <location>
        <begin position="134"/>
        <end position="154"/>
    </location>
</feature>
<evidence type="ECO:0000256" key="4">
    <source>
        <dbReference type="ARBA" id="ARBA00022692"/>
    </source>
</evidence>
<keyword evidence="3" id="KW-1003">Cell membrane</keyword>
<keyword evidence="5 7" id="KW-1133">Transmembrane helix</keyword>
<sequence length="238" mass="26112">MHPGRPLFREPVSGLTHLAGALFAIVALCILSVQATLHGSIWHIVSFSVFGTTMLLMFASSAVYHLSYGSEQWIAWLKRIDHIAIFLLIAGTYTPVCLVPLHGTTGWWLLGTVWLLALLGVALKLFWITAPRWLSTLVYIAMGWLIMVAAQPAIERIPTGALIWMACGGVFYTIGAVIYACKWPNPWPDTFGFHEIWHLFVIAGVFCHFWAIAFGLADLPVANIAPVMSAASHPDATG</sequence>
<reference evidence="8 9" key="1">
    <citation type="submission" date="2024-03" db="EMBL/GenBank/DDBJ databases">
        <title>High-quality draft genome sequence of Oceanobacter sp. wDCs-4.</title>
        <authorList>
            <person name="Dong C."/>
        </authorList>
    </citation>
    <scope>NUCLEOTIDE SEQUENCE [LARGE SCALE GENOMIC DNA]</scope>
    <source>
        <strain evidence="9">wDCs-4</strain>
    </source>
</reference>
<dbReference type="RefSeq" id="WP_416206595.1">
    <property type="nucleotide sequence ID" value="NZ_JBBKTX010000017.1"/>
</dbReference>
<feature type="transmembrane region" description="Helical" evidence="7">
    <location>
        <begin position="83"/>
        <end position="101"/>
    </location>
</feature>
<name>A0ABW8NKR8_9GAMM</name>
<comment type="caution">
    <text evidence="8">The sequence shown here is derived from an EMBL/GenBank/DDBJ whole genome shotgun (WGS) entry which is preliminary data.</text>
</comment>
<feature type="transmembrane region" description="Helical" evidence="7">
    <location>
        <begin position="41"/>
        <end position="63"/>
    </location>
</feature>
<evidence type="ECO:0000256" key="3">
    <source>
        <dbReference type="ARBA" id="ARBA00022475"/>
    </source>
</evidence>
<comment type="subcellular location">
    <subcellularLocation>
        <location evidence="1">Cell membrane</location>
        <topology evidence="1">Multi-pass membrane protein</topology>
    </subcellularLocation>
</comment>
<dbReference type="InterPro" id="IPR004254">
    <property type="entry name" value="AdipoR/HlyIII-related"/>
</dbReference>
<keyword evidence="9" id="KW-1185">Reference proteome</keyword>